<dbReference type="CDD" id="cd01832">
    <property type="entry name" value="SGNH_hydrolase_like_1"/>
    <property type="match status" value="1"/>
</dbReference>
<name>A0ABP7MJK0_9GAMM</name>
<evidence type="ECO:0000259" key="1">
    <source>
        <dbReference type="Pfam" id="PF13472"/>
    </source>
</evidence>
<keyword evidence="3" id="KW-1185">Reference proteome</keyword>
<dbReference type="GO" id="GO:0016787">
    <property type="term" value="F:hydrolase activity"/>
    <property type="evidence" value="ECO:0007669"/>
    <property type="project" value="UniProtKB-KW"/>
</dbReference>
<sequence>MTPVRTTGGPLPPIRLLRFLALGDSYTIGEGVDPADRWPVQLARALRDDGVRLGDPEIVAATGWTTDELAAALDAFDAGASAGAAGAATFPGPGNGGIAAPAAPATAGETRLAWDFVTLLIGVNNQYRGRDVGEYRDQFAALLARAIAYAGDRAGRVLVLSIPDWGVTPFAAREGRDVARVARELDAYNAAARETCERHGAAFVDITPLSRARGAEAGMLVGDGLHPSAGMYAHWATLALPVARRMLAP</sequence>
<dbReference type="InterPro" id="IPR013830">
    <property type="entry name" value="SGNH_hydro"/>
</dbReference>
<dbReference type="Pfam" id="PF13472">
    <property type="entry name" value="Lipase_GDSL_2"/>
    <property type="match status" value="1"/>
</dbReference>
<dbReference type="EMBL" id="BAAAZU010000008">
    <property type="protein sequence ID" value="GAA3924528.1"/>
    <property type="molecule type" value="Genomic_DNA"/>
</dbReference>
<evidence type="ECO:0000313" key="3">
    <source>
        <dbReference type="Proteomes" id="UP001501727"/>
    </source>
</evidence>
<dbReference type="RefSeq" id="WP_344759648.1">
    <property type="nucleotide sequence ID" value="NZ_BAAAZU010000008.1"/>
</dbReference>
<protein>
    <submittedName>
        <fullName evidence="2">SGNH/GDSL hydrolase family protein</fullName>
    </submittedName>
</protein>
<accession>A0ABP7MJK0</accession>
<dbReference type="Gene3D" id="3.40.50.1110">
    <property type="entry name" value="SGNH hydrolase"/>
    <property type="match status" value="1"/>
</dbReference>
<organism evidence="2 3">
    <name type="scientific">Luteimonas lutimaris</name>
    <dbReference type="NCBI Taxonomy" id="698645"/>
    <lineage>
        <taxon>Bacteria</taxon>
        <taxon>Pseudomonadati</taxon>
        <taxon>Pseudomonadota</taxon>
        <taxon>Gammaproteobacteria</taxon>
        <taxon>Lysobacterales</taxon>
        <taxon>Lysobacteraceae</taxon>
        <taxon>Luteimonas</taxon>
    </lineage>
</organism>
<keyword evidence="2" id="KW-0378">Hydrolase</keyword>
<comment type="caution">
    <text evidence="2">The sequence shown here is derived from an EMBL/GenBank/DDBJ whole genome shotgun (WGS) entry which is preliminary data.</text>
</comment>
<dbReference type="InterPro" id="IPR036514">
    <property type="entry name" value="SGNH_hydro_sf"/>
</dbReference>
<dbReference type="Proteomes" id="UP001501727">
    <property type="component" value="Unassembled WGS sequence"/>
</dbReference>
<proteinExistence type="predicted"/>
<reference evidence="3" key="1">
    <citation type="journal article" date="2019" name="Int. J. Syst. Evol. Microbiol.">
        <title>The Global Catalogue of Microorganisms (GCM) 10K type strain sequencing project: providing services to taxonomists for standard genome sequencing and annotation.</title>
        <authorList>
            <consortium name="The Broad Institute Genomics Platform"/>
            <consortium name="The Broad Institute Genome Sequencing Center for Infectious Disease"/>
            <person name="Wu L."/>
            <person name="Ma J."/>
        </authorList>
    </citation>
    <scope>NUCLEOTIDE SEQUENCE [LARGE SCALE GENOMIC DNA]</scope>
    <source>
        <strain evidence="3">JCM 16916</strain>
    </source>
</reference>
<dbReference type="SUPFAM" id="SSF52266">
    <property type="entry name" value="SGNH hydrolase"/>
    <property type="match status" value="1"/>
</dbReference>
<evidence type="ECO:0000313" key="2">
    <source>
        <dbReference type="EMBL" id="GAA3924528.1"/>
    </source>
</evidence>
<gene>
    <name evidence="2" type="ORF">GCM10022229_17970</name>
</gene>
<feature type="domain" description="SGNH hydrolase-type esterase" evidence="1">
    <location>
        <begin position="21"/>
        <end position="233"/>
    </location>
</feature>